<gene>
    <name evidence="1" type="ORF">Mame_01455</name>
</gene>
<dbReference type="OrthoDB" id="564699at2"/>
<keyword evidence="2" id="KW-1185">Reference proteome</keyword>
<evidence type="ECO:0008006" key="3">
    <source>
        <dbReference type="Google" id="ProtNLM"/>
    </source>
</evidence>
<dbReference type="KEGG" id="mmed:Mame_01455"/>
<evidence type="ECO:0000313" key="1">
    <source>
        <dbReference type="EMBL" id="AQZ50815.1"/>
    </source>
</evidence>
<dbReference type="InterPro" id="IPR021251">
    <property type="entry name" value="DUF2793"/>
</dbReference>
<name>A0A1U9YZE8_9HYPH</name>
<proteinExistence type="predicted"/>
<dbReference type="Pfam" id="PF10983">
    <property type="entry name" value="DUF2793"/>
    <property type="match status" value="1"/>
</dbReference>
<sequence>MSDATSKLGLPFILPAQAQKHVTHNEALQRLDAVVHLALAGEDDSPPETPEDGDCHLVGESPTGLFSGHAGEIAIYQDGLWQFAGPAAGWTAWFGTDAKWRVFDGAAWVTPPVPDEATFASVGINAAADATNRLSVSSPATLLNNAGAGHQLKINKATPGDTASLLFQTGWSGRAEMGLAGTDGFAIKVSPDGASWFEALRVSPSGAVVTPERPLARAARAVGATLIDTPTALGFDTLYTGEGGFFLGAAVAGGGEKLSFPVSGYYAVTLNISATASGPFTVTLQKNASENVVIVRGGATGGDEVTLSSTAIAYFATGDDAQLSFTGAATYNLGYGATEVIAVLT</sequence>
<reference evidence="1 2" key="1">
    <citation type="submission" date="2017-03" db="EMBL/GenBank/DDBJ databases">
        <title>Foreign affairs: Plasmid Transfer between Roseobacters and Rhizobia.</title>
        <authorList>
            <person name="Bartling P."/>
            <person name="Bunk B."/>
            <person name="Overmann J."/>
            <person name="Brinkmann H."/>
            <person name="Petersen J."/>
        </authorList>
    </citation>
    <scope>NUCLEOTIDE SEQUENCE [LARGE SCALE GENOMIC DNA]</scope>
    <source>
        <strain evidence="1 2">MACL11</strain>
    </source>
</reference>
<dbReference type="Proteomes" id="UP000191135">
    <property type="component" value="Chromosome"/>
</dbReference>
<organism evidence="1 2">
    <name type="scientific">Martelella mediterranea DSM 17316</name>
    <dbReference type="NCBI Taxonomy" id="1122214"/>
    <lineage>
        <taxon>Bacteria</taxon>
        <taxon>Pseudomonadati</taxon>
        <taxon>Pseudomonadota</taxon>
        <taxon>Alphaproteobacteria</taxon>
        <taxon>Hyphomicrobiales</taxon>
        <taxon>Aurantimonadaceae</taxon>
        <taxon>Martelella</taxon>
    </lineage>
</organism>
<dbReference type="EMBL" id="CP020330">
    <property type="protein sequence ID" value="AQZ50815.1"/>
    <property type="molecule type" value="Genomic_DNA"/>
</dbReference>
<dbReference type="STRING" id="1122214.Mame_01455"/>
<dbReference type="AlphaFoldDB" id="A0A1U9YZE8"/>
<dbReference type="RefSeq" id="WP_018065070.1">
    <property type="nucleotide sequence ID" value="NZ_AQWH01000010.1"/>
</dbReference>
<protein>
    <recommendedName>
        <fullName evidence="3">DUF2793 domain-containing protein</fullName>
    </recommendedName>
</protein>
<accession>A0A1U9YZE8</accession>
<evidence type="ECO:0000313" key="2">
    <source>
        <dbReference type="Proteomes" id="UP000191135"/>
    </source>
</evidence>
<dbReference type="eggNOG" id="ENOG502Z9IR">
    <property type="taxonomic scope" value="Bacteria"/>
</dbReference>